<dbReference type="Pfam" id="PF09842">
    <property type="entry name" value="DUF2069"/>
    <property type="match status" value="1"/>
</dbReference>
<gene>
    <name evidence="2" type="ORF">NVI5450_0415</name>
</gene>
<protein>
    <recommendedName>
        <fullName evidence="4">DUF2069 domain-containing protein</fullName>
    </recommendedName>
</protein>
<reference evidence="2 3" key="1">
    <citation type="submission" date="2016-11" db="EMBL/GenBank/DDBJ databases">
        <authorList>
            <person name="Jaros S."/>
            <person name="Januszkiewicz K."/>
            <person name="Wedrychowicz H."/>
        </authorList>
    </citation>
    <scope>NUCLEOTIDE SEQUENCE [LARGE SCALE GENOMIC DNA]</scope>
    <source>
        <strain evidence="2">NVI 5450</strain>
    </source>
</reference>
<dbReference type="OrthoDB" id="5569826at2"/>
<evidence type="ECO:0000313" key="2">
    <source>
        <dbReference type="EMBL" id="SGY84665.1"/>
    </source>
</evidence>
<proteinExistence type="predicted"/>
<dbReference type="Proteomes" id="UP000183794">
    <property type="component" value="Unassembled WGS sequence"/>
</dbReference>
<feature type="transmembrane region" description="Helical" evidence="1">
    <location>
        <begin position="86"/>
        <end position="104"/>
    </location>
</feature>
<dbReference type="InterPro" id="IPR018643">
    <property type="entry name" value="DUF2069_membrane"/>
</dbReference>
<sequence length="191" mass="22184">MQKTQEIQKKITQYRLLGLFGFFGLLILMFVWQLWLTPEKLQDHTQSQALAELTAMAEANPELLPQVEIEKQKWLERQAAHQSNPLAKALIWIFPLLLPAYGLIKGKPYTAAWSNFIVMIYYMHSLTIMYTDPDERHLAILEFIFANCMLFGNGIYARMQGKELGLGLDKLKVVMAEEKEREEAYKTQNKD</sequence>
<evidence type="ECO:0008006" key="4">
    <source>
        <dbReference type="Google" id="ProtNLM"/>
    </source>
</evidence>
<accession>A0A1L0AQ32</accession>
<feature type="transmembrane region" description="Helical" evidence="1">
    <location>
        <begin position="137"/>
        <end position="156"/>
    </location>
</feature>
<dbReference type="RefSeq" id="WP_075517926.1">
    <property type="nucleotide sequence ID" value="NZ_FPLD01000014.1"/>
</dbReference>
<evidence type="ECO:0000313" key="3">
    <source>
        <dbReference type="Proteomes" id="UP000183794"/>
    </source>
</evidence>
<feature type="transmembrane region" description="Helical" evidence="1">
    <location>
        <begin position="111"/>
        <end position="131"/>
    </location>
</feature>
<evidence type="ECO:0000256" key="1">
    <source>
        <dbReference type="SAM" id="Phobius"/>
    </source>
</evidence>
<feature type="transmembrane region" description="Helical" evidence="1">
    <location>
        <begin position="16"/>
        <end position="35"/>
    </location>
</feature>
<keyword evidence="1" id="KW-0472">Membrane</keyword>
<dbReference type="AlphaFoldDB" id="A0A1L0AQ32"/>
<organism evidence="2 3">
    <name type="scientific">Moritella viscosa</name>
    <dbReference type="NCBI Taxonomy" id="80854"/>
    <lineage>
        <taxon>Bacteria</taxon>
        <taxon>Pseudomonadati</taxon>
        <taxon>Pseudomonadota</taxon>
        <taxon>Gammaproteobacteria</taxon>
        <taxon>Alteromonadales</taxon>
        <taxon>Moritellaceae</taxon>
        <taxon>Moritella</taxon>
    </lineage>
</organism>
<keyword evidence="1" id="KW-1133">Transmembrane helix</keyword>
<keyword evidence="1" id="KW-0812">Transmembrane</keyword>
<name>A0A1L0AQ32_9GAMM</name>
<dbReference type="EMBL" id="FPLD01000014">
    <property type="protein sequence ID" value="SGY84665.1"/>
    <property type="molecule type" value="Genomic_DNA"/>
</dbReference>